<dbReference type="KEGG" id="orm:HTY61_06040"/>
<keyword evidence="3" id="KW-0813">Transport</keyword>
<keyword evidence="2 4" id="KW-0732">Signal</keyword>
<evidence type="ECO:0000313" key="6">
    <source>
        <dbReference type="EMBL" id="QKV18055.1"/>
    </source>
</evidence>
<dbReference type="Pfam" id="PF13458">
    <property type="entry name" value="Peripla_BP_6"/>
    <property type="match status" value="1"/>
</dbReference>
<evidence type="ECO:0000256" key="1">
    <source>
        <dbReference type="ARBA" id="ARBA00010062"/>
    </source>
</evidence>
<feature type="signal peptide" evidence="4">
    <location>
        <begin position="1"/>
        <end position="32"/>
    </location>
</feature>
<sequence length="377" mass="39404">MNDRKAIPGRETMRAMMLAAGLVATIATCANAQERTVVGISAPLSGYFEILGEQVEAGSRMALADRGDVETVVADDACSAEGGSRSAEALIAAKAAIVIGYPCIEAFDAAMPRLAEAGIPVIVLGVQAEGLGREREENNWPMVRLAPRSSDEALALATHLRTAWRTAGFALIDDGTLYGRQLVETVRFLLEEFNLKPVFTDTFRPQLENQVALARRLQKAGATHVVIGGDAFDAAVIGRDARAVGAQLTLAGGSALVAPPSDGTLPDGTIIAALPDWLERDPARDLAAKLPENLPAADGYFVPAHAAAEIALAAIATAGSEDRVGLDALVGPTFETALGPVRFGDDGNLVRNLFEIFVVTDGKPVPAEGDSNTGAIR</sequence>
<gene>
    <name evidence="6" type="ORF">HTY61_06040</name>
</gene>
<dbReference type="InterPro" id="IPR051010">
    <property type="entry name" value="BCAA_transport"/>
</dbReference>
<protein>
    <submittedName>
        <fullName evidence="6">ABC transporter substrate-binding protein</fullName>
    </submittedName>
</protein>
<evidence type="ECO:0000256" key="2">
    <source>
        <dbReference type="ARBA" id="ARBA00022729"/>
    </source>
</evidence>
<reference evidence="6 7" key="1">
    <citation type="submission" date="2020-06" db="EMBL/GenBank/DDBJ databases">
        <title>Oricola thermophila sp. nov. isolated from a tidal sediments.</title>
        <authorList>
            <person name="Kwon K.K."/>
            <person name="Yang S.-H."/>
            <person name="Park M.-J."/>
        </authorList>
    </citation>
    <scope>NUCLEOTIDE SEQUENCE [LARGE SCALE GENOMIC DNA]</scope>
    <source>
        <strain evidence="6 7">MEBiC13590</strain>
    </source>
</reference>
<dbReference type="EMBL" id="CP054836">
    <property type="protein sequence ID" value="QKV18055.1"/>
    <property type="molecule type" value="Genomic_DNA"/>
</dbReference>
<dbReference type="PANTHER" id="PTHR30483:SF6">
    <property type="entry name" value="PERIPLASMIC BINDING PROTEIN OF ABC TRANSPORTER FOR NATURAL AMINO ACIDS"/>
    <property type="match status" value="1"/>
</dbReference>
<feature type="chain" id="PRO_5026987951" evidence="4">
    <location>
        <begin position="33"/>
        <end position="377"/>
    </location>
</feature>
<dbReference type="GO" id="GO:0006865">
    <property type="term" value="P:amino acid transport"/>
    <property type="evidence" value="ECO:0007669"/>
    <property type="project" value="UniProtKB-KW"/>
</dbReference>
<evidence type="ECO:0000256" key="4">
    <source>
        <dbReference type="SAM" id="SignalP"/>
    </source>
</evidence>
<dbReference type="RefSeq" id="WP_175275951.1">
    <property type="nucleotide sequence ID" value="NZ_CP054836.1"/>
</dbReference>
<dbReference type="Gene3D" id="3.40.50.2300">
    <property type="match status" value="2"/>
</dbReference>
<organism evidence="6 7">
    <name type="scientific">Oricola thermophila</name>
    <dbReference type="NCBI Taxonomy" id="2742145"/>
    <lineage>
        <taxon>Bacteria</taxon>
        <taxon>Pseudomonadati</taxon>
        <taxon>Pseudomonadota</taxon>
        <taxon>Alphaproteobacteria</taxon>
        <taxon>Hyphomicrobiales</taxon>
        <taxon>Ahrensiaceae</taxon>
        <taxon>Oricola</taxon>
    </lineage>
</organism>
<evidence type="ECO:0000256" key="3">
    <source>
        <dbReference type="ARBA" id="ARBA00022970"/>
    </source>
</evidence>
<dbReference type="Proteomes" id="UP000509367">
    <property type="component" value="Chromosome"/>
</dbReference>
<comment type="similarity">
    <text evidence="1">Belongs to the leucine-binding protein family.</text>
</comment>
<feature type="domain" description="Leucine-binding protein" evidence="5">
    <location>
        <begin position="38"/>
        <end position="354"/>
    </location>
</feature>
<dbReference type="InterPro" id="IPR028081">
    <property type="entry name" value="Leu-bd"/>
</dbReference>
<dbReference type="AlphaFoldDB" id="A0A6N1VEK9"/>
<dbReference type="InterPro" id="IPR028082">
    <property type="entry name" value="Peripla_BP_I"/>
</dbReference>
<accession>A0A6N1VEK9</accession>
<evidence type="ECO:0000313" key="7">
    <source>
        <dbReference type="Proteomes" id="UP000509367"/>
    </source>
</evidence>
<name>A0A6N1VEK9_9HYPH</name>
<keyword evidence="3" id="KW-0029">Amino-acid transport</keyword>
<dbReference type="SUPFAM" id="SSF53822">
    <property type="entry name" value="Periplasmic binding protein-like I"/>
    <property type="match status" value="1"/>
</dbReference>
<keyword evidence="7" id="KW-1185">Reference proteome</keyword>
<proteinExistence type="inferred from homology"/>
<dbReference type="PANTHER" id="PTHR30483">
    <property type="entry name" value="LEUCINE-SPECIFIC-BINDING PROTEIN"/>
    <property type="match status" value="1"/>
</dbReference>
<evidence type="ECO:0000259" key="5">
    <source>
        <dbReference type="Pfam" id="PF13458"/>
    </source>
</evidence>